<dbReference type="PROSITE" id="PS51257">
    <property type="entry name" value="PROKAR_LIPOPROTEIN"/>
    <property type="match status" value="1"/>
</dbReference>
<evidence type="ECO:0000313" key="1">
    <source>
        <dbReference type="EMBL" id="ACR34671.1"/>
    </source>
</evidence>
<dbReference type="AlphaFoldDB" id="C4J0H1"/>
<protein>
    <submittedName>
        <fullName evidence="1">Uncharacterized protein</fullName>
    </submittedName>
</protein>
<reference evidence="1" key="1">
    <citation type="journal article" date="2009" name="PLoS Genet.">
        <title>Sequencing, mapping, and analysis of 27,455 maize full-length cDNAs.</title>
        <authorList>
            <person name="Soderlund C."/>
            <person name="Descour A."/>
            <person name="Kudrna D."/>
            <person name="Bomhoff M."/>
            <person name="Boyd L."/>
            <person name="Currie J."/>
            <person name="Angelova A."/>
            <person name="Collura K."/>
            <person name="Wissotski M."/>
            <person name="Ashley E."/>
            <person name="Morrow D."/>
            <person name="Fernandes J."/>
            <person name="Walbot V."/>
            <person name="Yu Y."/>
        </authorList>
    </citation>
    <scope>NUCLEOTIDE SEQUENCE</scope>
    <source>
        <strain evidence="1">B73</strain>
    </source>
</reference>
<accession>C4J0H1</accession>
<name>C4J0H1_MAIZE</name>
<organism evidence="1">
    <name type="scientific">Zea mays</name>
    <name type="common">Maize</name>
    <dbReference type="NCBI Taxonomy" id="4577"/>
    <lineage>
        <taxon>Eukaryota</taxon>
        <taxon>Viridiplantae</taxon>
        <taxon>Streptophyta</taxon>
        <taxon>Embryophyta</taxon>
        <taxon>Tracheophyta</taxon>
        <taxon>Spermatophyta</taxon>
        <taxon>Magnoliopsida</taxon>
        <taxon>Liliopsida</taxon>
        <taxon>Poales</taxon>
        <taxon>Poaceae</taxon>
        <taxon>PACMAD clade</taxon>
        <taxon>Panicoideae</taxon>
        <taxon>Andropogonodae</taxon>
        <taxon>Andropogoneae</taxon>
        <taxon>Tripsacinae</taxon>
        <taxon>Zea</taxon>
    </lineage>
</organism>
<sequence length="27" mass="3114">MFGAKPPSSPTFVASCPYFFLITDFRW</sequence>
<dbReference type="EMBL" id="BT084318">
    <property type="protein sequence ID" value="ACR34671.1"/>
    <property type="molecule type" value="mRNA"/>
</dbReference>
<proteinExistence type="evidence at transcript level"/>